<keyword evidence="3" id="KW-1185">Reference proteome</keyword>
<feature type="transmembrane region" description="Helical" evidence="1">
    <location>
        <begin position="521"/>
        <end position="542"/>
    </location>
</feature>
<evidence type="ECO:0000313" key="3">
    <source>
        <dbReference type="Proteomes" id="UP000271469"/>
    </source>
</evidence>
<feature type="transmembrane region" description="Helical" evidence="1">
    <location>
        <begin position="451"/>
        <end position="471"/>
    </location>
</feature>
<proteinExistence type="predicted"/>
<feature type="transmembrane region" description="Helical" evidence="1">
    <location>
        <begin position="411"/>
        <end position="431"/>
    </location>
</feature>
<organism evidence="2 3">
    <name type="scientific">Gordonia insulae</name>
    <dbReference type="NCBI Taxonomy" id="2420509"/>
    <lineage>
        <taxon>Bacteria</taxon>
        <taxon>Bacillati</taxon>
        <taxon>Actinomycetota</taxon>
        <taxon>Actinomycetes</taxon>
        <taxon>Mycobacteriales</taxon>
        <taxon>Gordoniaceae</taxon>
        <taxon>Gordonia</taxon>
    </lineage>
</organism>
<sequence length="548" mass="56845">MTAALVDRGGPTSTVRTPSERFVRTGLLLRLMVRRERLVAAISVVVFVLLNVSTAASISSMYPTAQQRAGAAAGLGGNAAFRFLLGPLDNTDSAAALTVWRAGLFMVAALAVCVVLLVVRQTRKEEELGRAELVRAGVTGPLAPPAAAAIVATLFSVLIAAGMSVMLFPLGAGWPDVLAVFAQYATTGMAAAGVALVTAQVAKTSHIANLTAASVVLAGYLLRGSADAVGGWGWLRWLTPMGWAEMIDPFGDNNFLFALASLAVFAAGVGLAGVLATRRDMDAGLIAPRPGPASSARLSSVGLVVTRLTLPLLGSWVGVLVAYGLIVGFMQPSVDELAKGNSQFGDVVRQSGVDADLGTLFGLTMMGFFAVAASAWAVNLATRMRGEENGSRTELLLTTPTSRTRYLLDHAVLAAAGVVAIMLAAAAALTLGNGIAGGDWASAAGDTLSSAVVQIPAALVMSGIAVMLYAIRPALVPVGWLLVIAALFLGPLSGMFDLPRWARDLSPFTHTPLVPVQPMSWPPVLVMLCLAVVFTVAGWMVFRRRDIG</sequence>
<feature type="transmembrane region" description="Helical" evidence="1">
    <location>
        <begin position="38"/>
        <end position="58"/>
    </location>
</feature>
<feature type="transmembrane region" description="Helical" evidence="1">
    <location>
        <begin position="360"/>
        <end position="382"/>
    </location>
</feature>
<evidence type="ECO:0008006" key="4">
    <source>
        <dbReference type="Google" id="ProtNLM"/>
    </source>
</evidence>
<evidence type="ECO:0000313" key="2">
    <source>
        <dbReference type="EMBL" id="AZG45365.1"/>
    </source>
</evidence>
<keyword evidence="1" id="KW-1133">Transmembrane helix</keyword>
<feature type="transmembrane region" description="Helical" evidence="1">
    <location>
        <begin position="99"/>
        <end position="119"/>
    </location>
</feature>
<keyword evidence="1" id="KW-0812">Transmembrane</keyword>
<dbReference type="RefSeq" id="WP_232016844.1">
    <property type="nucleotide sequence ID" value="NZ_CP033972.1"/>
</dbReference>
<feature type="transmembrane region" description="Helical" evidence="1">
    <location>
        <begin position="478"/>
        <end position="496"/>
    </location>
</feature>
<feature type="transmembrane region" description="Helical" evidence="1">
    <location>
        <begin position="298"/>
        <end position="326"/>
    </location>
</feature>
<protein>
    <recommendedName>
        <fullName evidence="4">ABC transporter permease protein</fullName>
    </recommendedName>
</protein>
<keyword evidence="1" id="KW-0472">Membrane</keyword>
<feature type="transmembrane region" description="Helical" evidence="1">
    <location>
        <begin position="210"/>
        <end position="235"/>
    </location>
</feature>
<reference evidence="2 3" key="1">
    <citation type="submission" date="2018-11" db="EMBL/GenBank/DDBJ databases">
        <title>Gordonia insulae sp. nov., isolated from an island soil.</title>
        <authorList>
            <person name="Kim Y.S."/>
            <person name="Kim S.B."/>
        </authorList>
    </citation>
    <scope>NUCLEOTIDE SEQUENCE [LARGE SCALE GENOMIC DNA]</scope>
    <source>
        <strain evidence="2 3">MMS17-SY073</strain>
    </source>
</reference>
<dbReference type="EMBL" id="CP033972">
    <property type="protein sequence ID" value="AZG45365.1"/>
    <property type="molecule type" value="Genomic_DNA"/>
</dbReference>
<dbReference type="AlphaFoldDB" id="A0A3G8JL45"/>
<name>A0A3G8JL45_9ACTN</name>
<feature type="transmembrane region" description="Helical" evidence="1">
    <location>
        <begin position="255"/>
        <end position="277"/>
    </location>
</feature>
<dbReference type="Proteomes" id="UP000271469">
    <property type="component" value="Chromosome"/>
</dbReference>
<gene>
    <name evidence="2" type="ORF">D7316_01961</name>
</gene>
<feature type="transmembrane region" description="Helical" evidence="1">
    <location>
        <begin position="140"/>
        <end position="165"/>
    </location>
</feature>
<feature type="transmembrane region" description="Helical" evidence="1">
    <location>
        <begin position="177"/>
        <end position="198"/>
    </location>
</feature>
<evidence type="ECO:0000256" key="1">
    <source>
        <dbReference type="SAM" id="Phobius"/>
    </source>
</evidence>
<accession>A0A3G8JL45</accession>
<dbReference type="KEGG" id="gom:D7316_01961"/>